<keyword evidence="2" id="KW-0472">Membrane</keyword>
<accession>A0AAV2HSQ1</accession>
<evidence type="ECO:0000256" key="1">
    <source>
        <dbReference type="ARBA" id="ARBA00023180"/>
    </source>
</evidence>
<comment type="caution">
    <text evidence="4">The sequence shown here is derived from an EMBL/GenBank/DDBJ whole genome shotgun (WGS) entry which is preliminary data.</text>
</comment>
<feature type="chain" id="PRO_5043348640" description="Cation-dependent mannose-6-phosphate receptor" evidence="3">
    <location>
        <begin position="27"/>
        <end position="256"/>
    </location>
</feature>
<evidence type="ECO:0000256" key="3">
    <source>
        <dbReference type="SAM" id="SignalP"/>
    </source>
</evidence>
<dbReference type="PANTHER" id="PTHR15071:SF0">
    <property type="entry name" value="MANNOSE 6-PHOSPHATE RECEPTOR-LIKE PROTEIN 1"/>
    <property type="match status" value="1"/>
</dbReference>
<evidence type="ECO:0008006" key="6">
    <source>
        <dbReference type="Google" id="ProtNLM"/>
    </source>
</evidence>
<dbReference type="SUPFAM" id="SSF50911">
    <property type="entry name" value="Mannose 6-phosphate receptor domain"/>
    <property type="match status" value="1"/>
</dbReference>
<proteinExistence type="predicted"/>
<name>A0AAV2HSQ1_LYMST</name>
<dbReference type="Proteomes" id="UP001497497">
    <property type="component" value="Unassembled WGS sequence"/>
</dbReference>
<dbReference type="EMBL" id="CAXITT010000206">
    <property type="protein sequence ID" value="CAL1535584.1"/>
    <property type="molecule type" value="Genomic_DNA"/>
</dbReference>
<sequence>MVLPSFHDAITKWILLSSVVLCPVVARECVKVDACSCKYDDDIGAVVNLRPLASSNGNPLFLDHAGKDGAFYSYNPCLPFNEGQCKDSAICKRDGANGTTTSLADQSKVSFHASEAGRKIEVSYPSPSGLGIMSFFTYTCLEQQDPPLFTAFGYDNISRQYHFQVDTKCACDNGCYVAPDSGGLSAGSVLLIVFFVLVFVYLVVGFIHGNVSRSMSGREALPHYDFWVGFPGLVKEGCFFTFRCGSRTSVQTYDEV</sequence>
<gene>
    <name evidence="4" type="ORF">GSLYS_00009544001</name>
</gene>
<dbReference type="InterPro" id="IPR009011">
    <property type="entry name" value="Man6P_isomerase_rcpt-bd_dom_sf"/>
</dbReference>
<evidence type="ECO:0000313" key="4">
    <source>
        <dbReference type="EMBL" id="CAL1535584.1"/>
    </source>
</evidence>
<dbReference type="GO" id="GO:0000139">
    <property type="term" value="C:Golgi membrane"/>
    <property type="evidence" value="ECO:0007669"/>
    <property type="project" value="UniProtKB-SubCell"/>
</dbReference>
<dbReference type="AlphaFoldDB" id="A0AAV2HSQ1"/>
<keyword evidence="2" id="KW-0812">Transmembrane</keyword>
<keyword evidence="3" id="KW-0732">Signal</keyword>
<dbReference type="PANTHER" id="PTHR15071">
    <property type="entry name" value="MANNOSE-6-PHOSPHATE RECEPTOR FAMILY MEMBER"/>
    <property type="match status" value="1"/>
</dbReference>
<reference evidence="4 5" key="1">
    <citation type="submission" date="2024-04" db="EMBL/GenBank/DDBJ databases">
        <authorList>
            <consortium name="Genoscope - CEA"/>
            <person name="William W."/>
        </authorList>
    </citation>
    <scope>NUCLEOTIDE SEQUENCE [LARGE SCALE GENOMIC DNA]</scope>
</reference>
<feature type="signal peptide" evidence="3">
    <location>
        <begin position="1"/>
        <end position="26"/>
    </location>
</feature>
<dbReference type="Pfam" id="PF02157">
    <property type="entry name" value="Man-6-P_recep"/>
    <property type="match status" value="1"/>
</dbReference>
<keyword evidence="1" id="KW-0325">Glycoprotein</keyword>
<protein>
    <recommendedName>
        <fullName evidence="6">Cation-dependent mannose-6-phosphate receptor</fullName>
    </recommendedName>
</protein>
<keyword evidence="5" id="KW-1185">Reference proteome</keyword>
<dbReference type="GO" id="GO:0005802">
    <property type="term" value="C:trans-Golgi network"/>
    <property type="evidence" value="ECO:0007669"/>
    <property type="project" value="TreeGrafter"/>
</dbReference>
<evidence type="ECO:0000313" key="5">
    <source>
        <dbReference type="Proteomes" id="UP001497497"/>
    </source>
</evidence>
<feature type="transmembrane region" description="Helical" evidence="2">
    <location>
        <begin position="189"/>
        <end position="208"/>
    </location>
</feature>
<dbReference type="Gene3D" id="2.70.130.10">
    <property type="entry name" value="Mannose-6-phosphate receptor binding domain"/>
    <property type="match status" value="1"/>
</dbReference>
<organism evidence="4 5">
    <name type="scientific">Lymnaea stagnalis</name>
    <name type="common">Great pond snail</name>
    <name type="synonym">Helix stagnalis</name>
    <dbReference type="NCBI Taxonomy" id="6523"/>
    <lineage>
        <taxon>Eukaryota</taxon>
        <taxon>Metazoa</taxon>
        <taxon>Spiralia</taxon>
        <taxon>Lophotrochozoa</taxon>
        <taxon>Mollusca</taxon>
        <taxon>Gastropoda</taxon>
        <taxon>Heterobranchia</taxon>
        <taxon>Euthyneura</taxon>
        <taxon>Panpulmonata</taxon>
        <taxon>Hygrophila</taxon>
        <taxon>Lymnaeoidea</taxon>
        <taxon>Lymnaeidae</taxon>
        <taxon>Lymnaea</taxon>
    </lineage>
</organism>
<evidence type="ECO:0000256" key="2">
    <source>
        <dbReference type="SAM" id="Phobius"/>
    </source>
</evidence>
<dbReference type="InterPro" id="IPR028927">
    <property type="entry name" value="Man-6-P_rcpt"/>
</dbReference>
<keyword evidence="2" id="KW-1133">Transmembrane helix</keyword>